<keyword evidence="4 7" id="KW-0812">Transmembrane</keyword>
<evidence type="ECO:0000259" key="10">
    <source>
        <dbReference type="Pfam" id="PF21082"/>
    </source>
</evidence>
<dbReference type="InterPro" id="IPR049278">
    <property type="entry name" value="MS_channel_C"/>
</dbReference>
<sequence length="622" mass="68722">MVLNPFKSFIVVALLLSSLASADDQNSSLVNADKAVYVNLLKSIKESKIANDEIALQKVLLEKLINTQPSTITKVPVNIPETIDEYSNLFNRYNDNALRKVSLDKKVNSIALKIKTLEKEIKSLDNNSTSVRTLQLQNALYTKSLQEFKDQSEALASEMLSIEKMLTESLKNIPFDPENQVKKTASNREDALKLRTTIDNFLVKKERFELLGDNLDRGVSAATISAKEEAYAKALRATMTSLFLEFSNALKSKNEKAFALEKSILDEGALLDSTGVMNESMASLLHAMEKKYFGTLDTITGSTTQEFKNIVKSTWNMLSEPIFTANGTPITTLKLILALFIFLIGVFGGGFYKTSIKKIANNSKSINLATRTILANMGYYVILLAAFFIALNVLGIDLSSIALVAGALSVGIGFGLQNIVSNLVSGIILMFERSIKIGDFVELSGTVRGHVTDIRMRSTTLNTNGNIDVIVPNRNFIEGNVINWTMHDKIKRFDIPFGVAYGTKPEHVIAVIKEAVVNSGYSDIIEAHDRFTNVIMTGMGSSSVDFLLQVWIHGEEILAPSKTMSRFLIIIYNTLNAHGIEIPFPQQDVHIKSSDEKSALALFQSQPKHIEERPEASEASQI</sequence>
<dbReference type="EMBL" id="CP007201">
    <property type="protein sequence ID" value="AHJ12485.1"/>
    <property type="molecule type" value="Genomic_DNA"/>
</dbReference>
<dbReference type="GO" id="GO:0005886">
    <property type="term" value="C:plasma membrane"/>
    <property type="evidence" value="ECO:0007669"/>
    <property type="project" value="UniProtKB-SubCell"/>
</dbReference>
<reference evidence="11 12" key="1">
    <citation type="journal article" date="2014" name="Environ. Microbiol.">
        <title>Insights into organohalide respiration and the versatile catabolism of Sulfurospirillum multivorans gained from comparative genomics and physiological studies.</title>
        <authorList>
            <person name="Goris T."/>
            <person name="Schubert T."/>
            <person name="Gadkari J."/>
            <person name="Wubet T."/>
            <person name="Tarkka M."/>
            <person name="Buscot F."/>
            <person name="Adrian L."/>
            <person name="Diekert G."/>
        </authorList>
    </citation>
    <scope>NUCLEOTIDE SEQUENCE [LARGE SCALE GENOMIC DNA]</scope>
    <source>
        <strain evidence="12">DM 12446 / JCM 15788 / NBRC 109480</strain>
    </source>
</reference>
<proteinExistence type="inferred from homology"/>
<evidence type="ECO:0000256" key="8">
    <source>
        <dbReference type="SAM" id="SignalP"/>
    </source>
</evidence>
<comment type="subcellular location">
    <subcellularLocation>
        <location evidence="1">Cell membrane</location>
        <topology evidence="1">Multi-pass membrane protein</topology>
    </subcellularLocation>
</comment>
<dbReference type="AlphaFoldDB" id="A0AA86AKJ7"/>
<dbReference type="PANTHER" id="PTHR30347:SF1">
    <property type="entry name" value="MECHANOSENSITIVE CHANNEL MSCK"/>
    <property type="match status" value="1"/>
</dbReference>
<evidence type="ECO:0000256" key="3">
    <source>
        <dbReference type="ARBA" id="ARBA00022475"/>
    </source>
</evidence>
<feature type="transmembrane region" description="Helical" evidence="7">
    <location>
        <begin position="401"/>
        <end position="431"/>
    </location>
</feature>
<dbReference type="RefSeq" id="WP_025344370.1">
    <property type="nucleotide sequence ID" value="NZ_CP007201.1"/>
</dbReference>
<keyword evidence="3" id="KW-1003">Cell membrane</keyword>
<comment type="similarity">
    <text evidence="2">Belongs to the MscS (TC 1.A.23) family.</text>
</comment>
<evidence type="ECO:0000256" key="6">
    <source>
        <dbReference type="ARBA" id="ARBA00023136"/>
    </source>
</evidence>
<dbReference type="Pfam" id="PF00924">
    <property type="entry name" value="MS_channel_2nd"/>
    <property type="match status" value="1"/>
</dbReference>
<feature type="signal peptide" evidence="8">
    <location>
        <begin position="1"/>
        <end position="22"/>
    </location>
</feature>
<evidence type="ECO:0000256" key="2">
    <source>
        <dbReference type="ARBA" id="ARBA00008017"/>
    </source>
</evidence>
<dbReference type="Pfam" id="PF21082">
    <property type="entry name" value="MS_channel_3rd"/>
    <property type="match status" value="1"/>
</dbReference>
<dbReference type="KEGG" id="smul:SMUL_1222"/>
<dbReference type="GO" id="GO:0008381">
    <property type="term" value="F:mechanosensitive monoatomic ion channel activity"/>
    <property type="evidence" value="ECO:0007669"/>
    <property type="project" value="UniProtKB-ARBA"/>
</dbReference>
<dbReference type="InterPro" id="IPR023408">
    <property type="entry name" value="MscS_beta-dom_sf"/>
</dbReference>
<feature type="chain" id="PRO_5041709519" evidence="8">
    <location>
        <begin position="23"/>
        <end position="622"/>
    </location>
</feature>
<feature type="domain" description="Mechanosensitive ion channel MscS C-terminal" evidence="10">
    <location>
        <begin position="494"/>
        <end position="582"/>
    </location>
</feature>
<name>A0AA86AKJ7_SULMK</name>
<dbReference type="SUPFAM" id="SSF82689">
    <property type="entry name" value="Mechanosensitive channel protein MscS (YggB), C-terminal domain"/>
    <property type="match status" value="1"/>
</dbReference>
<dbReference type="Proteomes" id="UP000019322">
    <property type="component" value="Chromosome"/>
</dbReference>
<dbReference type="SUPFAM" id="SSF50182">
    <property type="entry name" value="Sm-like ribonucleoproteins"/>
    <property type="match status" value="1"/>
</dbReference>
<dbReference type="Gene3D" id="2.30.30.60">
    <property type="match status" value="1"/>
</dbReference>
<organism evidence="11 12">
    <name type="scientific">Sulfurospirillum multivorans (strain DM 12446 / JCM 15788 / NBRC 109480)</name>
    <dbReference type="NCBI Taxonomy" id="1150621"/>
    <lineage>
        <taxon>Bacteria</taxon>
        <taxon>Pseudomonadati</taxon>
        <taxon>Campylobacterota</taxon>
        <taxon>Epsilonproteobacteria</taxon>
        <taxon>Campylobacterales</taxon>
        <taxon>Sulfurospirillaceae</taxon>
        <taxon>Sulfurospirillum</taxon>
    </lineage>
</organism>
<dbReference type="InterPro" id="IPR011014">
    <property type="entry name" value="MscS_channel_TM-2"/>
</dbReference>
<dbReference type="Gene3D" id="3.30.70.100">
    <property type="match status" value="1"/>
</dbReference>
<evidence type="ECO:0000259" key="9">
    <source>
        <dbReference type="Pfam" id="PF00924"/>
    </source>
</evidence>
<feature type="transmembrane region" description="Helical" evidence="7">
    <location>
        <begin position="333"/>
        <end position="352"/>
    </location>
</feature>
<gene>
    <name evidence="11" type="ORF">SMUL_1222</name>
</gene>
<dbReference type="InterPro" id="IPR052702">
    <property type="entry name" value="MscS-like_channel"/>
</dbReference>
<feature type="domain" description="Mechanosensitive ion channel MscS" evidence="9">
    <location>
        <begin position="418"/>
        <end position="485"/>
    </location>
</feature>
<dbReference type="PANTHER" id="PTHR30347">
    <property type="entry name" value="POTASSIUM CHANNEL RELATED"/>
    <property type="match status" value="1"/>
</dbReference>
<dbReference type="InterPro" id="IPR011066">
    <property type="entry name" value="MscS_channel_C_sf"/>
</dbReference>
<evidence type="ECO:0000313" key="12">
    <source>
        <dbReference type="Proteomes" id="UP000019322"/>
    </source>
</evidence>
<evidence type="ECO:0000313" key="11">
    <source>
        <dbReference type="EMBL" id="AHJ12485.1"/>
    </source>
</evidence>
<dbReference type="InterPro" id="IPR010920">
    <property type="entry name" value="LSM_dom_sf"/>
</dbReference>
<protein>
    <submittedName>
        <fullName evidence="11">Small conductance mechanosensitive ion channel (MscS) family protein</fullName>
    </submittedName>
</protein>
<dbReference type="InterPro" id="IPR006685">
    <property type="entry name" value="MscS_channel_2nd"/>
</dbReference>
<dbReference type="Gene3D" id="1.10.287.1260">
    <property type="match status" value="1"/>
</dbReference>
<accession>A0AA86AKJ7</accession>
<evidence type="ECO:0000256" key="5">
    <source>
        <dbReference type="ARBA" id="ARBA00022989"/>
    </source>
</evidence>
<feature type="transmembrane region" description="Helical" evidence="7">
    <location>
        <begin position="373"/>
        <end position="395"/>
    </location>
</feature>
<keyword evidence="8" id="KW-0732">Signal</keyword>
<keyword evidence="6 7" id="KW-0472">Membrane</keyword>
<evidence type="ECO:0000256" key="4">
    <source>
        <dbReference type="ARBA" id="ARBA00022692"/>
    </source>
</evidence>
<keyword evidence="5 7" id="KW-1133">Transmembrane helix</keyword>
<evidence type="ECO:0000256" key="7">
    <source>
        <dbReference type="SAM" id="Phobius"/>
    </source>
</evidence>
<evidence type="ECO:0000256" key="1">
    <source>
        <dbReference type="ARBA" id="ARBA00004651"/>
    </source>
</evidence>
<dbReference type="SUPFAM" id="SSF82861">
    <property type="entry name" value="Mechanosensitive channel protein MscS (YggB), transmembrane region"/>
    <property type="match status" value="1"/>
</dbReference>